<evidence type="ECO:0000313" key="4">
    <source>
        <dbReference type="Proteomes" id="UP001327560"/>
    </source>
</evidence>
<keyword evidence="2" id="KW-0812">Transmembrane</keyword>
<reference evidence="3 4" key="1">
    <citation type="submission" date="2023-10" db="EMBL/GenBank/DDBJ databases">
        <title>Chromosome-scale genome assembly provides insights into flower coloration mechanisms of Canna indica.</title>
        <authorList>
            <person name="Li C."/>
        </authorList>
    </citation>
    <scope>NUCLEOTIDE SEQUENCE [LARGE SCALE GENOMIC DNA]</scope>
    <source>
        <tissue evidence="3">Flower</tissue>
    </source>
</reference>
<feature type="transmembrane region" description="Helical" evidence="2">
    <location>
        <begin position="208"/>
        <end position="231"/>
    </location>
</feature>
<dbReference type="AlphaFoldDB" id="A0AAQ3KCL9"/>
<evidence type="ECO:0000313" key="3">
    <source>
        <dbReference type="EMBL" id="WOL05997.1"/>
    </source>
</evidence>
<dbReference type="EMBL" id="CP136893">
    <property type="protein sequence ID" value="WOL05997.1"/>
    <property type="molecule type" value="Genomic_DNA"/>
</dbReference>
<dbReference type="Proteomes" id="UP001327560">
    <property type="component" value="Chromosome 4"/>
</dbReference>
<evidence type="ECO:0000256" key="2">
    <source>
        <dbReference type="SAM" id="Phobius"/>
    </source>
</evidence>
<gene>
    <name evidence="3" type="ORF">Cni_G14729</name>
</gene>
<keyword evidence="2" id="KW-0472">Membrane</keyword>
<dbReference type="PANTHER" id="PTHR34064:SF3">
    <property type="entry name" value="OS04G0672300 PROTEIN"/>
    <property type="match status" value="1"/>
</dbReference>
<feature type="compositionally biased region" description="Polar residues" evidence="1">
    <location>
        <begin position="21"/>
        <end position="30"/>
    </location>
</feature>
<proteinExistence type="predicted"/>
<accession>A0AAQ3KCL9</accession>
<keyword evidence="2" id="KW-1133">Transmembrane helix</keyword>
<feature type="region of interest" description="Disordered" evidence="1">
    <location>
        <begin position="107"/>
        <end position="142"/>
    </location>
</feature>
<keyword evidence="4" id="KW-1185">Reference proteome</keyword>
<dbReference type="PANTHER" id="PTHR34064">
    <property type="entry name" value="OS04G0672300 PROTEIN"/>
    <property type="match status" value="1"/>
</dbReference>
<name>A0AAQ3KCL9_9LILI</name>
<organism evidence="3 4">
    <name type="scientific">Canna indica</name>
    <name type="common">Indian-shot</name>
    <dbReference type="NCBI Taxonomy" id="4628"/>
    <lineage>
        <taxon>Eukaryota</taxon>
        <taxon>Viridiplantae</taxon>
        <taxon>Streptophyta</taxon>
        <taxon>Embryophyta</taxon>
        <taxon>Tracheophyta</taxon>
        <taxon>Spermatophyta</taxon>
        <taxon>Magnoliopsida</taxon>
        <taxon>Liliopsida</taxon>
        <taxon>Zingiberales</taxon>
        <taxon>Cannaceae</taxon>
        <taxon>Canna</taxon>
    </lineage>
</organism>
<feature type="region of interest" description="Disordered" evidence="1">
    <location>
        <begin position="1"/>
        <end position="30"/>
    </location>
</feature>
<protein>
    <submittedName>
        <fullName evidence="3">Uncharacterized protein</fullName>
    </submittedName>
</protein>
<sequence length="237" mass="26074">MAPLRPASSHMPPVRSRSDGPRNSSPTPSLTGLVVLHSSGDPNRAHRIDELRVLQIDSRCNITSRHSLIAARSMEIRRSIASPLRLGSDTVTVNKAANVVLDIESLTQSSEKCSGSPKMTKALSRKGSNRMERRNGEEQDADDATKKVAVKVVCSQMEQFKQSSGPNKTLIVVPASTNSAITDSGDGRLRRFNHLTMINPTMINPRRILLLFASLSSMGTMILIYFTLAIYRRQSFD</sequence>
<evidence type="ECO:0000256" key="1">
    <source>
        <dbReference type="SAM" id="MobiDB-lite"/>
    </source>
</evidence>